<proteinExistence type="predicted"/>
<keyword evidence="2" id="KW-1185">Reference proteome</keyword>
<accession>A0A367KY75</accession>
<gene>
    <name evidence="1" type="ORF">CU098_013851</name>
</gene>
<evidence type="ECO:0000313" key="2">
    <source>
        <dbReference type="Proteomes" id="UP000253551"/>
    </source>
</evidence>
<dbReference type="Proteomes" id="UP000253551">
    <property type="component" value="Unassembled WGS sequence"/>
</dbReference>
<name>A0A367KY75_RHIST</name>
<protein>
    <submittedName>
        <fullName evidence="1">Uncharacterized protein</fullName>
    </submittedName>
</protein>
<dbReference type="AlphaFoldDB" id="A0A367KY75"/>
<comment type="caution">
    <text evidence="1">The sequence shown here is derived from an EMBL/GenBank/DDBJ whole genome shotgun (WGS) entry which is preliminary data.</text>
</comment>
<reference evidence="1 2" key="1">
    <citation type="journal article" date="2018" name="G3 (Bethesda)">
        <title>Phylogenetic and Phylogenomic Definition of Rhizopus Species.</title>
        <authorList>
            <person name="Gryganskyi A.P."/>
            <person name="Golan J."/>
            <person name="Dolatabadi S."/>
            <person name="Mondo S."/>
            <person name="Robb S."/>
            <person name="Idnurm A."/>
            <person name="Muszewska A."/>
            <person name="Steczkiewicz K."/>
            <person name="Masonjones S."/>
            <person name="Liao H.L."/>
            <person name="Gajdeczka M.T."/>
            <person name="Anike F."/>
            <person name="Vuek A."/>
            <person name="Anishchenko I.M."/>
            <person name="Voigt K."/>
            <person name="de Hoog G.S."/>
            <person name="Smith M.E."/>
            <person name="Heitman J."/>
            <person name="Vilgalys R."/>
            <person name="Stajich J.E."/>
        </authorList>
    </citation>
    <scope>NUCLEOTIDE SEQUENCE [LARGE SCALE GENOMIC DNA]</scope>
    <source>
        <strain evidence="1 2">LSU 92-RS-03</strain>
    </source>
</reference>
<evidence type="ECO:0000313" key="1">
    <source>
        <dbReference type="EMBL" id="RCI07087.1"/>
    </source>
</evidence>
<organism evidence="1 2">
    <name type="scientific">Rhizopus stolonifer</name>
    <name type="common">Rhizopus nigricans</name>
    <dbReference type="NCBI Taxonomy" id="4846"/>
    <lineage>
        <taxon>Eukaryota</taxon>
        <taxon>Fungi</taxon>
        <taxon>Fungi incertae sedis</taxon>
        <taxon>Mucoromycota</taxon>
        <taxon>Mucoromycotina</taxon>
        <taxon>Mucoromycetes</taxon>
        <taxon>Mucorales</taxon>
        <taxon>Mucorineae</taxon>
        <taxon>Rhizopodaceae</taxon>
        <taxon>Rhizopus</taxon>
    </lineage>
</organism>
<sequence>MYSQMASTDFYFTFRAVVGGKTFIDDLMNIDNAMDMGPPEFYHSVMLGQRRYAYVALSRSHRYRTKIEKKSTFLDRWPLYQNFDKDSIYKSLLTRLESQYSDGKIFGVQIDHSLAIDLRCGLFVELRVKSDTDRGNYQDYQQNRSTKR</sequence>
<dbReference type="EMBL" id="PJQM01000037">
    <property type="protein sequence ID" value="RCI07087.1"/>
    <property type="molecule type" value="Genomic_DNA"/>
</dbReference>